<keyword evidence="5 7" id="KW-1133">Transmembrane helix</keyword>
<feature type="transmembrane region" description="Helical" evidence="7">
    <location>
        <begin position="70"/>
        <end position="88"/>
    </location>
</feature>
<dbReference type="InterPro" id="IPR020846">
    <property type="entry name" value="MFS_dom"/>
</dbReference>
<feature type="transmembrane region" description="Helical" evidence="7">
    <location>
        <begin position="355"/>
        <end position="377"/>
    </location>
</feature>
<evidence type="ECO:0000313" key="10">
    <source>
        <dbReference type="Proteomes" id="UP000658690"/>
    </source>
</evidence>
<dbReference type="SUPFAM" id="SSF103473">
    <property type="entry name" value="MFS general substrate transporter"/>
    <property type="match status" value="1"/>
</dbReference>
<feature type="transmembrane region" description="Helical" evidence="7">
    <location>
        <begin position="42"/>
        <end position="63"/>
    </location>
</feature>
<dbReference type="InterPro" id="IPR011701">
    <property type="entry name" value="MFS"/>
</dbReference>
<dbReference type="PANTHER" id="PTHR43124">
    <property type="entry name" value="PURINE EFFLUX PUMP PBUE"/>
    <property type="match status" value="1"/>
</dbReference>
<evidence type="ECO:0000313" key="9">
    <source>
        <dbReference type="EMBL" id="NOU86677.1"/>
    </source>
</evidence>
<comment type="subcellular location">
    <subcellularLocation>
        <location evidence="1">Cell membrane</location>
        <topology evidence="1">Multi-pass membrane protein</topology>
    </subcellularLocation>
</comment>
<comment type="caution">
    <text evidence="9">The sequence shown here is derived from an EMBL/GenBank/DDBJ whole genome shotgun (WGS) entry which is preliminary data.</text>
</comment>
<dbReference type="CDD" id="cd17324">
    <property type="entry name" value="MFS_NepI_like"/>
    <property type="match status" value="1"/>
</dbReference>
<keyword evidence="6 7" id="KW-0472">Membrane</keyword>
<feature type="transmembrane region" description="Helical" evidence="7">
    <location>
        <begin position="268"/>
        <end position="285"/>
    </location>
</feature>
<reference evidence="9 10" key="1">
    <citation type="submission" date="2019-10" db="EMBL/GenBank/DDBJ databases">
        <title>Description of Paenibacillus choica sp. nov.</title>
        <authorList>
            <person name="Carlier A."/>
            <person name="Qi S."/>
        </authorList>
    </citation>
    <scope>NUCLEOTIDE SEQUENCE [LARGE SCALE GENOMIC DNA]</scope>
    <source>
        <strain evidence="9 10">LMG 31460</strain>
    </source>
</reference>
<feature type="domain" description="Major facilitator superfamily (MFS) profile" evidence="8">
    <location>
        <begin position="5"/>
        <end position="384"/>
    </location>
</feature>
<accession>A0ABX1Z0A4</accession>
<feature type="transmembrane region" description="Helical" evidence="7">
    <location>
        <begin position="7"/>
        <end position="30"/>
    </location>
</feature>
<dbReference type="InterPro" id="IPR036259">
    <property type="entry name" value="MFS_trans_sf"/>
</dbReference>
<feature type="transmembrane region" description="Helical" evidence="7">
    <location>
        <begin position="158"/>
        <end position="179"/>
    </location>
</feature>
<dbReference type="Proteomes" id="UP000658690">
    <property type="component" value="Unassembled WGS sequence"/>
</dbReference>
<gene>
    <name evidence="9" type="ORF">GC102_12960</name>
</gene>
<dbReference type="Pfam" id="PF07690">
    <property type="entry name" value="MFS_1"/>
    <property type="match status" value="1"/>
</dbReference>
<dbReference type="EMBL" id="WHOC01000069">
    <property type="protein sequence ID" value="NOU86677.1"/>
    <property type="molecule type" value="Genomic_DNA"/>
</dbReference>
<evidence type="ECO:0000256" key="4">
    <source>
        <dbReference type="ARBA" id="ARBA00022692"/>
    </source>
</evidence>
<organism evidence="9 10">
    <name type="scientific">Paenibacillus germinis</name>
    <dbReference type="NCBI Taxonomy" id="2654979"/>
    <lineage>
        <taxon>Bacteria</taxon>
        <taxon>Bacillati</taxon>
        <taxon>Bacillota</taxon>
        <taxon>Bacilli</taxon>
        <taxon>Bacillales</taxon>
        <taxon>Paenibacillaceae</taxon>
        <taxon>Paenibacillus</taxon>
    </lineage>
</organism>
<sequence>MKINPIFFIALGLFGVYTIEFGVVGILPAITERYNVSTSQAGMLVGVFALVIALCGPFMVLILSKYNRKIVMVVSLLIFAVSSLLSAYAPNFYVLLALRIIPALFHPVYFSLAFAAAVSLYPKEKSTQASAKAFVGTSMGMVLGIPITTYLVDQFSFEAAFIFCAVVNIAASVGIAIMLPNSSKAEKVSYGEQLGILRKVPLWINIGAATFIFAAMFSVYSYAAEYLEQVMGLSGKIVSIMLVIFGVGGVAGNLLAGRLIGKNRVRTTVFHPIVLAISFLLLYMGEKSIVPIIVIVVLWGAAHTSGLIVTQIWLTSEAPEAPEFATGLYISFINLGVSIGSLAGGWFITTTGMKGTIWSGLLFIMLALVCIAIKIVYFNRKGLEVKRVSNGAYLNSKEYENTGVE</sequence>
<keyword evidence="2" id="KW-0813">Transport</keyword>
<dbReference type="Gene3D" id="1.20.1250.20">
    <property type="entry name" value="MFS general substrate transporter like domains"/>
    <property type="match status" value="1"/>
</dbReference>
<evidence type="ECO:0000256" key="6">
    <source>
        <dbReference type="ARBA" id="ARBA00023136"/>
    </source>
</evidence>
<feature type="transmembrane region" description="Helical" evidence="7">
    <location>
        <begin position="200"/>
        <end position="223"/>
    </location>
</feature>
<evidence type="ECO:0000256" key="5">
    <source>
        <dbReference type="ARBA" id="ARBA00022989"/>
    </source>
</evidence>
<feature type="transmembrane region" description="Helical" evidence="7">
    <location>
        <begin position="100"/>
        <end position="121"/>
    </location>
</feature>
<keyword evidence="4 7" id="KW-0812">Transmembrane</keyword>
<feature type="transmembrane region" description="Helical" evidence="7">
    <location>
        <begin position="235"/>
        <end position="256"/>
    </location>
</feature>
<dbReference type="PANTHER" id="PTHR43124:SF3">
    <property type="entry name" value="CHLORAMPHENICOL EFFLUX PUMP RV0191"/>
    <property type="match status" value="1"/>
</dbReference>
<name>A0ABX1Z0A4_9BACL</name>
<evidence type="ECO:0000256" key="1">
    <source>
        <dbReference type="ARBA" id="ARBA00004651"/>
    </source>
</evidence>
<proteinExistence type="predicted"/>
<evidence type="ECO:0000259" key="8">
    <source>
        <dbReference type="PROSITE" id="PS50850"/>
    </source>
</evidence>
<dbReference type="InterPro" id="IPR050189">
    <property type="entry name" value="MFS_Efflux_Transporters"/>
</dbReference>
<keyword evidence="3" id="KW-1003">Cell membrane</keyword>
<feature type="transmembrane region" description="Helical" evidence="7">
    <location>
        <begin position="133"/>
        <end position="152"/>
    </location>
</feature>
<feature type="transmembrane region" description="Helical" evidence="7">
    <location>
        <begin position="291"/>
        <end position="314"/>
    </location>
</feature>
<evidence type="ECO:0000256" key="2">
    <source>
        <dbReference type="ARBA" id="ARBA00022448"/>
    </source>
</evidence>
<evidence type="ECO:0000256" key="7">
    <source>
        <dbReference type="SAM" id="Phobius"/>
    </source>
</evidence>
<dbReference type="PROSITE" id="PS50850">
    <property type="entry name" value="MFS"/>
    <property type="match status" value="1"/>
</dbReference>
<protein>
    <submittedName>
        <fullName evidence="9">MFS transporter</fullName>
    </submittedName>
</protein>
<feature type="transmembrane region" description="Helical" evidence="7">
    <location>
        <begin position="326"/>
        <end position="349"/>
    </location>
</feature>
<evidence type="ECO:0000256" key="3">
    <source>
        <dbReference type="ARBA" id="ARBA00022475"/>
    </source>
</evidence>
<keyword evidence="10" id="KW-1185">Reference proteome</keyword>